<gene>
    <name evidence="1" type="ORF">PanWU01x14_176470</name>
</gene>
<evidence type="ECO:0000313" key="2">
    <source>
        <dbReference type="Proteomes" id="UP000237105"/>
    </source>
</evidence>
<sequence>EDTVYVRGVQVSWSEEPINAVFGLGDPVDEHFEFVEDITEPELNMVLETVVAAGSK</sequence>
<keyword evidence="2" id="KW-1185">Reference proteome</keyword>
<reference evidence="2" key="1">
    <citation type="submission" date="2016-06" db="EMBL/GenBank/DDBJ databases">
        <title>Parallel loss of symbiosis genes in relatives of nitrogen-fixing non-legume Parasponia.</title>
        <authorList>
            <person name="Van Velzen R."/>
            <person name="Holmer R."/>
            <person name="Bu F."/>
            <person name="Rutten L."/>
            <person name="Van Zeijl A."/>
            <person name="Liu W."/>
            <person name="Santuari L."/>
            <person name="Cao Q."/>
            <person name="Sharma T."/>
            <person name="Shen D."/>
            <person name="Roswanjaya Y."/>
            <person name="Wardhani T."/>
            <person name="Kalhor M.S."/>
            <person name="Jansen J."/>
            <person name="Van den Hoogen J."/>
            <person name="Gungor B."/>
            <person name="Hartog M."/>
            <person name="Hontelez J."/>
            <person name="Verver J."/>
            <person name="Yang W.-C."/>
            <person name="Schijlen E."/>
            <person name="Repin R."/>
            <person name="Schilthuizen M."/>
            <person name="Schranz E."/>
            <person name="Heidstra R."/>
            <person name="Miyata K."/>
            <person name="Fedorova E."/>
            <person name="Kohlen W."/>
            <person name="Bisseling T."/>
            <person name="Smit S."/>
            <person name="Geurts R."/>
        </authorList>
    </citation>
    <scope>NUCLEOTIDE SEQUENCE [LARGE SCALE GENOMIC DNA]</scope>
    <source>
        <strain evidence="2">cv. WU1-14</strain>
    </source>
</reference>
<organism evidence="1 2">
    <name type="scientific">Parasponia andersonii</name>
    <name type="common">Sponia andersonii</name>
    <dbReference type="NCBI Taxonomy" id="3476"/>
    <lineage>
        <taxon>Eukaryota</taxon>
        <taxon>Viridiplantae</taxon>
        <taxon>Streptophyta</taxon>
        <taxon>Embryophyta</taxon>
        <taxon>Tracheophyta</taxon>
        <taxon>Spermatophyta</taxon>
        <taxon>Magnoliopsida</taxon>
        <taxon>eudicotyledons</taxon>
        <taxon>Gunneridae</taxon>
        <taxon>Pentapetalae</taxon>
        <taxon>rosids</taxon>
        <taxon>fabids</taxon>
        <taxon>Rosales</taxon>
        <taxon>Cannabaceae</taxon>
        <taxon>Parasponia</taxon>
    </lineage>
</organism>
<feature type="non-terminal residue" evidence="1">
    <location>
        <position position="1"/>
    </location>
</feature>
<name>A0A2P5C7P5_PARAD</name>
<proteinExistence type="predicted"/>
<accession>A0A2P5C7P5</accession>
<evidence type="ECO:0000313" key="1">
    <source>
        <dbReference type="EMBL" id="PON57057.1"/>
    </source>
</evidence>
<dbReference type="EMBL" id="JXTB01000163">
    <property type="protein sequence ID" value="PON57057.1"/>
    <property type="molecule type" value="Genomic_DNA"/>
</dbReference>
<dbReference type="AlphaFoldDB" id="A0A2P5C7P5"/>
<protein>
    <submittedName>
        <fullName evidence="1">Uncharacterized protein</fullName>
    </submittedName>
</protein>
<dbReference type="Proteomes" id="UP000237105">
    <property type="component" value="Unassembled WGS sequence"/>
</dbReference>
<comment type="caution">
    <text evidence="1">The sequence shown here is derived from an EMBL/GenBank/DDBJ whole genome shotgun (WGS) entry which is preliminary data.</text>
</comment>